<dbReference type="PIRSF" id="PIRSF003180">
    <property type="entry name" value="DiGMPpdiest_YuxH"/>
    <property type="match status" value="1"/>
</dbReference>
<evidence type="ECO:0000313" key="2">
    <source>
        <dbReference type="EMBL" id="BAO31312.1"/>
    </source>
</evidence>
<dbReference type="InterPro" id="IPR001633">
    <property type="entry name" value="EAL_dom"/>
</dbReference>
<dbReference type="HOGENOM" id="CLU_044951_1_1_4"/>
<proteinExistence type="predicted"/>
<dbReference type="Pfam" id="PF08668">
    <property type="entry name" value="HDOD"/>
    <property type="match status" value="1"/>
</dbReference>
<dbReference type="SUPFAM" id="SSF141868">
    <property type="entry name" value="EAL domain-like"/>
    <property type="match status" value="1"/>
</dbReference>
<protein>
    <submittedName>
        <fullName evidence="2">Diguanylate phosphodiesterase</fullName>
    </submittedName>
</protein>
<dbReference type="SUPFAM" id="SSF109604">
    <property type="entry name" value="HD-domain/PDEase-like"/>
    <property type="match status" value="1"/>
</dbReference>
<dbReference type="PANTHER" id="PTHR33525:SF4">
    <property type="entry name" value="CYCLIC DI-GMP PHOSPHODIESTERASE CDGJ"/>
    <property type="match status" value="1"/>
</dbReference>
<dbReference type="OrthoDB" id="9804751at2"/>
<dbReference type="STRING" id="1223802.SUTH_03542"/>
<sequence>MSDQAPQIRDQLREVFIGRQPILDKDQGLAGYELLFRASAENSAHVDSATAAKAATADVVCKAFAELGLANVFGQVRAFINVDALFLESDLVELLPKDIVVLEIDVVAFDNPALLPRCQELKAKGYAFSLSGVTDVGDHLWPLVDLATWLKINIDGLAGDQLQTSARALGTTRRLLVAAHVESQSQMELCRLLGFQLFQGYYFAKPVIVEGRKLDASTQGLLRLIKLVADDADPARLDAAFRTEPALVINLLRLTNSVGVGARARITSVRHAITVLGRRQLQRWLQLLLFSRGADIDLAHNPLLQLAALRGRFMELLVEKLHPGQRDLRDPAFITGLMSVVPAALGMSMTDVLAQIAVGNDVRLALTHREGTLGKLFALTERYDDNDVAGVQELLSPYGANASLGLLGEILGESLTWVQQLGMDAE</sequence>
<name>W0SKB0_9PROT</name>
<dbReference type="SMART" id="SM00052">
    <property type="entry name" value="EAL"/>
    <property type="match status" value="1"/>
</dbReference>
<dbReference type="PROSITE" id="PS51833">
    <property type="entry name" value="HDOD"/>
    <property type="match status" value="1"/>
</dbReference>
<dbReference type="InterPro" id="IPR035919">
    <property type="entry name" value="EAL_sf"/>
</dbReference>
<dbReference type="InterPro" id="IPR052340">
    <property type="entry name" value="RNase_Y/CdgJ"/>
</dbReference>
<evidence type="ECO:0000313" key="3">
    <source>
        <dbReference type="Proteomes" id="UP000031637"/>
    </source>
</evidence>
<dbReference type="EMBL" id="AP012547">
    <property type="protein sequence ID" value="BAO31312.1"/>
    <property type="molecule type" value="Genomic_DNA"/>
</dbReference>
<dbReference type="RefSeq" id="WP_052473768.1">
    <property type="nucleotide sequence ID" value="NZ_AP012547.1"/>
</dbReference>
<dbReference type="InterPro" id="IPR014408">
    <property type="entry name" value="dGMP_Pdiesterase_EAL/HD-GYP"/>
</dbReference>
<dbReference type="Gene3D" id="1.10.3210.10">
    <property type="entry name" value="Hypothetical protein af1432"/>
    <property type="match status" value="1"/>
</dbReference>
<keyword evidence="3" id="KW-1185">Reference proteome</keyword>
<reference evidence="2 3" key="1">
    <citation type="journal article" date="2014" name="Syst. Appl. Microbiol.">
        <title>Complete genomes of freshwater sulfur oxidizers Sulfuricella denitrificans skB26 and Sulfuritalea hydrogenivorans sk43H: genetic insights into the sulfur oxidation pathway of betaproteobacteria.</title>
        <authorList>
            <person name="Watanabe T."/>
            <person name="Kojima H."/>
            <person name="Fukui M."/>
        </authorList>
    </citation>
    <scope>NUCLEOTIDE SEQUENCE [LARGE SCALE GENOMIC DNA]</scope>
    <source>
        <strain evidence="2">DSM22779</strain>
    </source>
</reference>
<dbReference type="Gene3D" id="3.20.20.450">
    <property type="entry name" value="EAL domain"/>
    <property type="match status" value="1"/>
</dbReference>
<feature type="domain" description="HDOD" evidence="1">
    <location>
        <begin position="214"/>
        <end position="404"/>
    </location>
</feature>
<evidence type="ECO:0000259" key="1">
    <source>
        <dbReference type="PROSITE" id="PS51833"/>
    </source>
</evidence>
<dbReference type="Proteomes" id="UP000031637">
    <property type="component" value="Chromosome"/>
</dbReference>
<organism evidence="2 3">
    <name type="scientific">Sulfuritalea hydrogenivorans sk43H</name>
    <dbReference type="NCBI Taxonomy" id="1223802"/>
    <lineage>
        <taxon>Bacteria</taxon>
        <taxon>Pseudomonadati</taxon>
        <taxon>Pseudomonadota</taxon>
        <taxon>Betaproteobacteria</taxon>
        <taxon>Nitrosomonadales</taxon>
        <taxon>Sterolibacteriaceae</taxon>
        <taxon>Sulfuritalea</taxon>
    </lineage>
</organism>
<dbReference type="AlphaFoldDB" id="W0SKB0"/>
<accession>W0SKB0</accession>
<dbReference type="InterPro" id="IPR013976">
    <property type="entry name" value="HDOD"/>
</dbReference>
<dbReference type="PANTHER" id="PTHR33525">
    <property type="match status" value="1"/>
</dbReference>
<gene>
    <name evidence="2" type="ORF">SUTH_03542</name>
</gene>
<dbReference type="KEGG" id="shd:SUTH_03542"/>